<feature type="transmembrane region" description="Helical" evidence="1">
    <location>
        <begin position="316"/>
        <end position="337"/>
    </location>
</feature>
<sequence>MKRILKILFILTILCLGGAMRAWAEPSNTNSSATIDNANAYTVTPVFGATQNNKTSNFFDMTLTPKQKDTFKLTITNTTPNPQKFKVQVNTATTNSNGIVDYTKSSFEKDPSMSLVLSDLISPNRKDISVPGKQSQTIDFQITMPEKLFSGILLGGVTIRPVEIAGDQSKGGIQNVYMHTIAIRVNETAETIPAKLESGSVKIGQINRHNTVSMEIKNPQRKLLSKVEGDFFVKEKGTNKTIIHEKKNNLSFAPNTRFDLPILLKDSFKPGNYTYTIKLKNHEGNWTFSKDFTINKKQADQYNKRSVDHKAKNLHWLKYLMAFLILVILGAVCYILGKKKGKMKL</sequence>
<dbReference type="HOGENOM" id="CLU_051987_1_0_9"/>
<dbReference type="Pfam" id="PF11797">
    <property type="entry name" value="WxLIP_HBD"/>
    <property type="match status" value="1"/>
</dbReference>
<reference evidence="5 6" key="1">
    <citation type="submission" date="2013-02" db="EMBL/GenBank/DDBJ databases">
        <title>The Genome Sequence of Enterococcus faecalis ATCC_6055.</title>
        <authorList>
            <consortium name="The Broad Institute Genome Sequencing Platform"/>
            <consortium name="The Broad Institute Genome Sequencing Center for Infectious Disease"/>
            <person name="Earl A.M."/>
            <person name="Gilmore M.S."/>
            <person name="Lebreton F."/>
            <person name="Walker B."/>
            <person name="Young S.K."/>
            <person name="Zeng Q."/>
            <person name="Gargeya S."/>
            <person name="Fitzgerald M."/>
            <person name="Haas B."/>
            <person name="Abouelleil A."/>
            <person name="Alvarado L."/>
            <person name="Arachchi H.M."/>
            <person name="Berlin A.M."/>
            <person name="Chapman S.B."/>
            <person name="Dewar J."/>
            <person name="Goldberg J."/>
            <person name="Griggs A."/>
            <person name="Gujja S."/>
            <person name="Hansen M."/>
            <person name="Howarth C."/>
            <person name="Imamovic A."/>
            <person name="Larimer J."/>
            <person name="McCowan C."/>
            <person name="Murphy C."/>
            <person name="Neiman D."/>
            <person name="Pearson M."/>
            <person name="Priest M."/>
            <person name="Roberts A."/>
            <person name="Saif S."/>
            <person name="Shea T."/>
            <person name="Sisk P."/>
            <person name="Sykes S."/>
            <person name="Wortman J."/>
            <person name="Nusbaum C."/>
            <person name="Birren B."/>
        </authorList>
    </citation>
    <scope>NUCLEOTIDE SEQUENCE [LARGE SCALE GENOMIC DNA]</scope>
    <source>
        <strain evidence="5 6">ATCC 6055</strain>
    </source>
</reference>
<feature type="domain" description="WxL Interacting Protein host binding" evidence="4">
    <location>
        <begin position="170"/>
        <end position="304"/>
    </location>
</feature>
<dbReference type="InterPro" id="IPR010317">
    <property type="entry name" value="WxLIP_PGBD"/>
</dbReference>
<accession>R3I7A9</accession>
<evidence type="ECO:0000256" key="2">
    <source>
        <dbReference type="SAM" id="SignalP"/>
    </source>
</evidence>
<keyword evidence="1" id="KW-0812">Transmembrane</keyword>
<proteinExistence type="predicted"/>
<keyword evidence="1" id="KW-1133">Transmembrane helix</keyword>
<feature type="signal peptide" evidence="2">
    <location>
        <begin position="1"/>
        <end position="24"/>
    </location>
</feature>
<dbReference type="AlphaFoldDB" id="R3I7A9"/>
<evidence type="ECO:0000256" key="1">
    <source>
        <dbReference type="SAM" id="Phobius"/>
    </source>
</evidence>
<evidence type="ECO:0000313" key="6">
    <source>
        <dbReference type="Proteomes" id="UP000013638"/>
    </source>
</evidence>
<dbReference type="EMBL" id="ASDZ01000019">
    <property type="protein sequence ID" value="EOK13558.1"/>
    <property type="molecule type" value="Genomic_DNA"/>
</dbReference>
<dbReference type="InterPro" id="IPR021759">
    <property type="entry name" value="WxLIP_HBD"/>
</dbReference>
<keyword evidence="1" id="KW-0472">Membrane</keyword>
<dbReference type="Pfam" id="PF06030">
    <property type="entry name" value="WxLIP_PGBD"/>
    <property type="match status" value="1"/>
</dbReference>
<keyword evidence="2" id="KW-0732">Signal</keyword>
<gene>
    <name evidence="5" type="ORF">WOU_01642</name>
</gene>
<evidence type="ECO:0000259" key="3">
    <source>
        <dbReference type="Pfam" id="PF06030"/>
    </source>
</evidence>
<evidence type="ECO:0000313" key="5">
    <source>
        <dbReference type="EMBL" id="EOK13558.1"/>
    </source>
</evidence>
<dbReference type="Proteomes" id="UP000013638">
    <property type="component" value="Unassembled WGS sequence"/>
</dbReference>
<feature type="chain" id="PRO_5004367733" evidence="2">
    <location>
        <begin position="25"/>
        <end position="345"/>
    </location>
</feature>
<protein>
    <submittedName>
        <fullName evidence="5">Uncharacterized protein</fullName>
    </submittedName>
</protein>
<comment type="caution">
    <text evidence="5">The sequence shown here is derived from an EMBL/GenBank/DDBJ whole genome shotgun (WGS) entry which is preliminary data.</text>
</comment>
<organism evidence="5 6">
    <name type="scientific">Enterococcus faecalis ATCC 6055</name>
    <dbReference type="NCBI Taxonomy" id="1169311"/>
    <lineage>
        <taxon>Bacteria</taxon>
        <taxon>Bacillati</taxon>
        <taxon>Bacillota</taxon>
        <taxon>Bacilli</taxon>
        <taxon>Lactobacillales</taxon>
        <taxon>Enterococcaceae</taxon>
        <taxon>Enterococcus</taxon>
    </lineage>
</organism>
<evidence type="ECO:0000259" key="4">
    <source>
        <dbReference type="Pfam" id="PF11797"/>
    </source>
</evidence>
<name>R3I7A9_ENTFL</name>
<feature type="domain" description="WxL Interacting Protein peptidoglycan binding" evidence="3">
    <location>
        <begin position="41"/>
        <end position="159"/>
    </location>
</feature>
<dbReference type="PATRIC" id="fig|1169311.3.peg.1615"/>